<sequence length="144" mass="16279">MSTNLSVVIAVALVYTIATLWLMESTIVVVEGQLALVLGHALTTVGRDEGKLWKHLLLVDGRKGKIDLSFACCLVYFLKKLYSCCRQPFNREALLARFRHMLLNQITRRQWKSDITDDETFLVKDCVASDQRPQVYNGSTSVSL</sequence>
<dbReference type="AlphaFoldDB" id="A0A0V0Y4L0"/>
<evidence type="ECO:0000313" key="3">
    <source>
        <dbReference type="Proteomes" id="UP000054815"/>
    </source>
</evidence>
<keyword evidence="1" id="KW-1133">Transmembrane helix</keyword>
<name>A0A0V0Y4L0_TRIPS</name>
<keyword evidence="1" id="KW-0812">Transmembrane</keyword>
<dbReference type="EMBL" id="JYDU01000061">
    <property type="protein sequence ID" value="KRX95127.1"/>
    <property type="molecule type" value="Genomic_DNA"/>
</dbReference>
<comment type="caution">
    <text evidence="2">The sequence shown here is derived from an EMBL/GenBank/DDBJ whole genome shotgun (WGS) entry which is preliminary data.</text>
</comment>
<protein>
    <submittedName>
        <fullName evidence="2">Uncharacterized protein</fullName>
    </submittedName>
</protein>
<evidence type="ECO:0000256" key="1">
    <source>
        <dbReference type="SAM" id="Phobius"/>
    </source>
</evidence>
<proteinExistence type="predicted"/>
<gene>
    <name evidence="2" type="ORF">T4E_10975</name>
</gene>
<accession>A0A0V0Y4L0</accession>
<evidence type="ECO:0000313" key="2">
    <source>
        <dbReference type="EMBL" id="KRX95127.1"/>
    </source>
</evidence>
<reference evidence="2 3" key="1">
    <citation type="submission" date="2015-01" db="EMBL/GenBank/DDBJ databases">
        <title>Evolution of Trichinella species and genotypes.</title>
        <authorList>
            <person name="Korhonen P.K."/>
            <person name="Edoardo P."/>
            <person name="Giuseppe L.R."/>
            <person name="Gasser R.B."/>
        </authorList>
    </citation>
    <scope>NUCLEOTIDE SEQUENCE [LARGE SCALE GENOMIC DNA]</scope>
    <source>
        <strain evidence="2">ISS141</strain>
    </source>
</reference>
<keyword evidence="1" id="KW-0472">Membrane</keyword>
<feature type="transmembrane region" description="Helical" evidence="1">
    <location>
        <begin position="6"/>
        <end position="23"/>
    </location>
</feature>
<organism evidence="2 3">
    <name type="scientific">Trichinella pseudospiralis</name>
    <name type="common">Parasitic roundworm</name>
    <dbReference type="NCBI Taxonomy" id="6337"/>
    <lineage>
        <taxon>Eukaryota</taxon>
        <taxon>Metazoa</taxon>
        <taxon>Ecdysozoa</taxon>
        <taxon>Nematoda</taxon>
        <taxon>Enoplea</taxon>
        <taxon>Dorylaimia</taxon>
        <taxon>Trichinellida</taxon>
        <taxon>Trichinellidae</taxon>
        <taxon>Trichinella</taxon>
    </lineage>
</organism>
<dbReference type="Proteomes" id="UP000054815">
    <property type="component" value="Unassembled WGS sequence"/>
</dbReference>